<accession>A0A6A6XDB8</accession>
<feature type="compositionally biased region" description="Basic and acidic residues" evidence="1">
    <location>
        <begin position="558"/>
        <end position="574"/>
    </location>
</feature>
<evidence type="ECO:0000313" key="3">
    <source>
        <dbReference type="Proteomes" id="UP000799757"/>
    </source>
</evidence>
<reference evidence="2" key="1">
    <citation type="journal article" date="2020" name="Stud. Mycol.">
        <title>101 Dothideomycetes genomes: a test case for predicting lifestyles and emergence of pathogens.</title>
        <authorList>
            <person name="Haridas S."/>
            <person name="Albert R."/>
            <person name="Binder M."/>
            <person name="Bloem J."/>
            <person name="Labutti K."/>
            <person name="Salamov A."/>
            <person name="Andreopoulos B."/>
            <person name="Baker S."/>
            <person name="Barry K."/>
            <person name="Bills G."/>
            <person name="Bluhm B."/>
            <person name="Cannon C."/>
            <person name="Castanera R."/>
            <person name="Culley D."/>
            <person name="Daum C."/>
            <person name="Ezra D."/>
            <person name="Gonzalez J."/>
            <person name="Henrissat B."/>
            <person name="Kuo A."/>
            <person name="Liang C."/>
            <person name="Lipzen A."/>
            <person name="Lutzoni F."/>
            <person name="Magnuson J."/>
            <person name="Mondo S."/>
            <person name="Nolan M."/>
            <person name="Ohm R."/>
            <person name="Pangilinan J."/>
            <person name="Park H.-J."/>
            <person name="Ramirez L."/>
            <person name="Alfaro M."/>
            <person name="Sun H."/>
            <person name="Tritt A."/>
            <person name="Yoshinaga Y."/>
            <person name="Zwiers L.-H."/>
            <person name="Turgeon B."/>
            <person name="Goodwin S."/>
            <person name="Spatafora J."/>
            <person name="Crous P."/>
            <person name="Grigoriev I."/>
        </authorList>
    </citation>
    <scope>NUCLEOTIDE SEQUENCE</scope>
    <source>
        <strain evidence="2">CBS 109.77</strain>
    </source>
</reference>
<feature type="region of interest" description="Disordered" evidence="1">
    <location>
        <begin position="542"/>
        <end position="590"/>
    </location>
</feature>
<feature type="compositionally biased region" description="Polar residues" evidence="1">
    <location>
        <begin position="9"/>
        <end position="22"/>
    </location>
</feature>
<feature type="region of interest" description="Disordered" evidence="1">
    <location>
        <begin position="1"/>
        <end position="39"/>
    </location>
</feature>
<dbReference type="EMBL" id="MU001918">
    <property type="protein sequence ID" value="KAF2793697.1"/>
    <property type="molecule type" value="Genomic_DNA"/>
</dbReference>
<feature type="region of interest" description="Disordered" evidence="1">
    <location>
        <begin position="234"/>
        <end position="260"/>
    </location>
</feature>
<name>A0A6A6XDB8_9PLEO</name>
<sequence>MPLTDRDPNTSGRTSRASNMSAGSRGLQKGHGAAGRSDLFSSTPAIMSMLRTSTEIGEIAGLPYDSSRGPSRRGASSRLSTCSSQSNTSRRASSSHQVRPSASSGAPRSTRDNNVPQYIPDTLSPTIMNLPCSSPLFPRSRDSRDKHRSLSMTNTSQPTFRLSANRSFASLRAHEPIQRPRSPYRYPTRLRRPGYRPASPALSDITGTHPKRYHGQMGHPRLRHPSDVSVHRDERAHRIPGQGHPRRNRSPTFLVGPNSDMPARPPLHHHIVVEQSRMLHRPAKGSVSSGSTNQRTDSEAPSSDTPSPPTPKEGRSIEALLSPLGTHMLMDNLVGVMKEDVSTGPLYYDYSEQFEREEYIEPEADPMPTGFVHHIKTILEERATINQSPKKVEAPIIREVVELPGSEVMDVAELPASPVPRRITRDMILAALEPVSTDGDIGASRFSMEDTRTNEPAHEQQEEQVVPEELGTSPLPPGENKDGRHSILSQTGASIMESSTLDFAVRYSIPMVTSNGAETETRPGSVTEDGMSDLLDGYQHTETKQEEQMDVENTADEPVERKSSHTPKSSDEQSFKSCTDLPEQSDKDLDTKSVKTTCKDVVTPERAISMPPSRFPSSNLAISEPKCIRPVSETPIPSPPVTVRRQPLIPPRESSFTKAHARLRANSKLSSRHEGSTVTSISSSIESPAQLPPVVPPRESSFSKEAQRTQAVADFLVRLSRHRRFSKAHSTFGRKQGKEEGVVKTDEGENVSKSDSPQEQQEVVGGSASSKPPLGLVKTPEKGLKKENMVPEKHIPAGVPSKKSASMNGSTPVKNTNTPTAPLVHQYSLSTPSALTPEPSSVYSPEDISSSSSSKARAQSSPVVFAKSPERGRRDSQTTTHLVWHGRKTSNLVPGNGSELRANQSNGQEDTTTDLRLSAYRYPLHYLPDLKEESHEDSSLNTSASNLKNSNFKFPPVRQPSVRMSGDDGFLLGRNPSTRSYQQSSLGQTRGLPSMNFSRMDLIGKLNEALDIRSSRSSDAALDNVHELAQSNPVRPSSAGEIREKYRSFFASLDELEKTGEATQPTTIMDLMPMKPPYSPVHLIAEIDRLTIPSVGGLTQRLSEFLPSLKEYYKLGEVGEFVAEEVIMENALEEINEVGGPAPKRSSARLRPMPGSPNMVVIDDALYDELTGKEMDHASPGASSVDDSPNKGVGGKGTRSITNAPPRDKTPLAELEAPSPAILRTRSLSAGHQDLRPSLESRLSSRRSLRSLIMSTPTATNNDTRPWNFDRNYPWATTVPAIDISLPSPALTRASPRPGPSRLREHLSDSTLSSASGPYDTPASRPGAMSMPGSNDRHTHARRQSRRFSIFSHSKRPNNPQPEGFDASGNATRPLRLREGDQSHDVGERYPFSA</sequence>
<dbReference type="OrthoDB" id="3922633at2759"/>
<feature type="region of interest" description="Disordered" evidence="1">
    <location>
        <begin position="630"/>
        <end position="708"/>
    </location>
</feature>
<feature type="compositionally biased region" description="Polar residues" evidence="1">
    <location>
        <begin position="96"/>
        <end position="116"/>
    </location>
</feature>
<feature type="compositionally biased region" description="Basic and acidic residues" evidence="1">
    <location>
        <begin position="736"/>
        <end position="752"/>
    </location>
</feature>
<feature type="compositionally biased region" description="Low complexity" evidence="1">
    <location>
        <begin position="840"/>
        <end position="861"/>
    </location>
</feature>
<feature type="compositionally biased region" description="Basic and acidic residues" evidence="1">
    <location>
        <begin position="1376"/>
        <end position="1388"/>
    </location>
</feature>
<organism evidence="2 3">
    <name type="scientific">Melanomma pulvis-pyrius CBS 109.77</name>
    <dbReference type="NCBI Taxonomy" id="1314802"/>
    <lineage>
        <taxon>Eukaryota</taxon>
        <taxon>Fungi</taxon>
        <taxon>Dikarya</taxon>
        <taxon>Ascomycota</taxon>
        <taxon>Pezizomycotina</taxon>
        <taxon>Dothideomycetes</taxon>
        <taxon>Pleosporomycetidae</taxon>
        <taxon>Pleosporales</taxon>
        <taxon>Melanommataceae</taxon>
        <taxon>Melanomma</taxon>
    </lineage>
</organism>
<feature type="region of interest" description="Disordered" evidence="1">
    <location>
        <begin position="449"/>
        <end position="486"/>
    </location>
</feature>
<feature type="compositionally biased region" description="Polar residues" evidence="1">
    <location>
        <begin position="803"/>
        <end position="820"/>
    </location>
</feature>
<feature type="non-terminal residue" evidence="2">
    <location>
        <position position="1394"/>
    </location>
</feature>
<feature type="region of interest" description="Disordered" evidence="1">
    <location>
        <begin position="61"/>
        <end position="161"/>
    </location>
</feature>
<feature type="compositionally biased region" description="Low complexity" evidence="1">
    <location>
        <begin position="66"/>
        <end position="95"/>
    </location>
</feature>
<feature type="region of interest" description="Disordered" evidence="1">
    <location>
        <begin position="724"/>
        <end position="913"/>
    </location>
</feature>
<feature type="region of interest" description="Disordered" evidence="1">
    <location>
        <begin position="277"/>
        <end position="315"/>
    </location>
</feature>
<feature type="compositionally biased region" description="Polar residues" evidence="1">
    <location>
        <begin position="901"/>
        <end position="910"/>
    </location>
</feature>
<evidence type="ECO:0000256" key="1">
    <source>
        <dbReference type="SAM" id="MobiDB-lite"/>
    </source>
</evidence>
<feature type="compositionally biased region" description="Low complexity" evidence="1">
    <location>
        <begin position="676"/>
        <end position="687"/>
    </location>
</feature>
<dbReference type="Proteomes" id="UP000799757">
    <property type="component" value="Unassembled WGS sequence"/>
</dbReference>
<feature type="compositionally biased region" description="Polar residues" evidence="1">
    <location>
        <begin position="150"/>
        <end position="161"/>
    </location>
</feature>
<feature type="compositionally biased region" description="Polar residues" evidence="1">
    <location>
        <begin position="286"/>
        <end position="295"/>
    </location>
</feature>
<proteinExistence type="predicted"/>
<feature type="region of interest" description="Disordered" evidence="1">
    <location>
        <begin position="1174"/>
        <end position="1244"/>
    </location>
</feature>
<keyword evidence="3" id="KW-1185">Reference proteome</keyword>
<gene>
    <name evidence="2" type="ORF">K505DRAFT_199852</name>
</gene>
<feature type="region of interest" description="Disordered" evidence="1">
    <location>
        <begin position="932"/>
        <end position="960"/>
    </location>
</feature>
<feature type="compositionally biased region" description="Basic and acidic residues" evidence="1">
    <location>
        <begin position="449"/>
        <end position="461"/>
    </location>
</feature>
<feature type="compositionally biased region" description="Acidic residues" evidence="1">
    <location>
        <begin position="548"/>
        <end position="557"/>
    </location>
</feature>
<evidence type="ECO:0000313" key="2">
    <source>
        <dbReference type="EMBL" id="KAF2793697.1"/>
    </source>
</evidence>
<protein>
    <submittedName>
        <fullName evidence="2">Uncharacterized protein</fullName>
    </submittedName>
</protein>
<feature type="region of interest" description="Disordered" evidence="1">
    <location>
        <begin position="1288"/>
        <end position="1394"/>
    </location>
</feature>
<feature type="compositionally biased region" description="Basic and acidic residues" evidence="1">
    <location>
        <begin position="779"/>
        <end position="795"/>
    </location>
</feature>
<feature type="compositionally biased region" description="Polar residues" evidence="1">
    <location>
        <begin position="939"/>
        <end position="952"/>
    </location>
</feature>
<feature type="region of interest" description="Disordered" evidence="1">
    <location>
        <begin position="179"/>
        <end position="207"/>
    </location>
</feature>